<dbReference type="InterPro" id="IPR028082">
    <property type="entry name" value="Peripla_BP_I"/>
</dbReference>
<evidence type="ECO:0000256" key="12">
    <source>
        <dbReference type="ARBA" id="ARBA00038492"/>
    </source>
</evidence>
<keyword evidence="7 13" id="KW-0472">Membrane</keyword>
<dbReference type="Gene3D" id="3.40.50.2300">
    <property type="match status" value="2"/>
</dbReference>
<keyword evidence="3 13" id="KW-0812">Transmembrane</keyword>
<feature type="transmembrane region" description="Helical" evidence="13">
    <location>
        <begin position="860"/>
        <end position="881"/>
    </location>
</feature>
<dbReference type="InterPro" id="IPR001507">
    <property type="entry name" value="ZP_dom"/>
</dbReference>
<comment type="subcellular location">
    <subcellularLocation>
        <location evidence="1">Cell membrane</location>
        <topology evidence="1">Multi-pass membrane protein</topology>
    </subcellularLocation>
</comment>
<evidence type="ECO:0000256" key="1">
    <source>
        <dbReference type="ARBA" id="ARBA00004651"/>
    </source>
</evidence>
<dbReference type="InParanoid" id="A0A673ZFA3"/>
<dbReference type="PROSITE" id="PS50259">
    <property type="entry name" value="G_PROTEIN_RECEP_F3_4"/>
    <property type="match status" value="1"/>
</dbReference>
<evidence type="ECO:0000259" key="14">
    <source>
        <dbReference type="PROSITE" id="PS50259"/>
    </source>
</evidence>
<gene>
    <name evidence="16" type="primary">LOC115176639</name>
</gene>
<dbReference type="RefSeq" id="XP_029592629.1">
    <property type="nucleotide sequence ID" value="XM_029736769.1"/>
</dbReference>
<feature type="transmembrane region" description="Helical" evidence="13">
    <location>
        <begin position="741"/>
        <end position="767"/>
    </location>
</feature>
<evidence type="ECO:0000256" key="8">
    <source>
        <dbReference type="ARBA" id="ARBA00023157"/>
    </source>
</evidence>
<feature type="transmembrane region" description="Helical" evidence="13">
    <location>
        <begin position="707"/>
        <end position="729"/>
    </location>
</feature>
<accession>A0A673ZFA3</accession>
<evidence type="ECO:0000313" key="16">
    <source>
        <dbReference type="Ensembl" id="ENSSTUP00000045954.1"/>
    </source>
</evidence>
<keyword evidence="11" id="KW-0807">Transducer</keyword>
<dbReference type="OrthoDB" id="5984008at2759"/>
<dbReference type="InterPro" id="IPR001828">
    <property type="entry name" value="ANF_lig-bd_rcpt"/>
</dbReference>
<evidence type="ECO:0000256" key="10">
    <source>
        <dbReference type="ARBA" id="ARBA00023180"/>
    </source>
</evidence>
<evidence type="ECO:0000313" key="17">
    <source>
        <dbReference type="Proteomes" id="UP000472277"/>
    </source>
</evidence>
<feature type="domain" description="ZP" evidence="15">
    <location>
        <begin position="1"/>
        <end position="136"/>
    </location>
</feature>
<reference evidence="16" key="1">
    <citation type="submission" date="2025-08" db="UniProtKB">
        <authorList>
            <consortium name="Ensembl"/>
        </authorList>
    </citation>
    <scope>IDENTIFICATION</scope>
</reference>
<keyword evidence="5 13" id="KW-1133">Transmembrane helix</keyword>
<proteinExistence type="inferred from homology"/>
<evidence type="ECO:0000256" key="13">
    <source>
        <dbReference type="SAM" id="Phobius"/>
    </source>
</evidence>
<dbReference type="Pfam" id="PF00100">
    <property type="entry name" value="Zona_pellucida"/>
    <property type="match status" value="1"/>
</dbReference>
<dbReference type="GO" id="GO:0005886">
    <property type="term" value="C:plasma membrane"/>
    <property type="evidence" value="ECO:0007669"/>
    <property type="project" value="UniProtKB-SubCell"/>
</dbReference>
<dbReference type="PANTHER" id="PTHR24061:SF441">
    <property type="entry name" value="TASTE RECEPTOR TYPE 1 MEMBER 2B-RELATED"/>
    <property type="match status" value="1"/>
</dbReference>
<keyword evidence="4" id="KW-0732">Signal</keyword>
<evidence type="ECO:0000256" key="6">
    <source>
        <dbReference type="ARBA" id="ARBA00023040"/>
    </source>
</evidence>
<dbReference type="InterPro" id="IPR055355">
    <property type="entry name" value="ZP-C"/>
</dbReference>
<evidence type="ECO:0000256" key="11">
    <source>
        <dbReference type="ARBA" id="ARBA00023224"/>
    </source>
</evidence>
<dbReference type="PROSITE" id="PS51034">
    <property type="entry name" value="ZP_2"/>
    <property type="match status" value="1"/>
</dbReference>
<dbReference type="Gene3D" id="2.10.50.30">
    <property type="entry name" value="GPCR, family 3, nine cysteines domain"/>
    <property type="match status" value="1"/>
</dbReference>
<dbReference type="KEGG" id="stru:115176639"/>
<dbReference type="Proteomes" id="UP000472277">
    <property type="component" value="Chromosome 37"/>
</dbReference>
<evidence type="ECO:0000256" key="7">
    <source>
        <dbReference type="ARBA" id="ARBA00023136"/>
    </source>
</evidence>
<dbReference type="OMA" id="VCIFRIS"/>
<dbReference type="InterPro" id="IPR011500">
    <property type="entry name" value="GPCR_3_9-Cys_dom"/>
</dbReference>
<dbReference type="GeneID" id="115176639"/>
<dbReference type="InterPro" id="IPR042235">
    <property type="entry name" value="ZP-C_dom"/>
</dbReference>
<evidence type="ECO:0000256" key="9">
    <source>
        <dbReference type="ARBA" id="ARBA00023170"/>
    </source>
</evidence>
<evidence type="ECO:0000259" key="15">
    <source>
        <dbReference type="PROSITE" id="PS51034"/>
    </source>
</evidence>
<dbReference type="SUPFAM" id="SSF53822">
    <property type="entry name" value="Periplasmic binding protein-like I"/>
    <property type="match status" value="1"/>
</dbReference>
<dbReference type="Pfam" id="PF07562">
    <property type="entry name" value="NCD3G"/>
    <property type="match status" value="1"/>
</dbReference>
<dbReference type="FunFam" id="2.10.50.30:FF:000004">
    <property type="entry name" value="Taste receptor type 1 member 3-like protein"/>
    <property type="match status" value="1"/>
</dbReference>
<keyword evidence="2" id="KW-1003">Cell membrane</keyword>
<dbReference type="FunFam" id="3.40.50.2300:FF:000016">
    <property type="entry name" value="Taste 1 receptor member 2"/>
    <property type="match status" value="1"/>
</dbReference>
<keyword evidence="6" id="KW-0297">G-protein coupled receptor</keyword>
<organism evidence="16 17">
    <name type="scientific">Salmo trutta</name>
    <name type="common">Brown trout</name>
    <dbReference type="NCBI Taxonomy" id="8032"/>
    <lineage>
        <taxon>Eukaryota</taxon>
        <taxon>Metazoa</taxon>
        <taxon>Chordata</taxon>
        <taxon>Craniata</taxon>
        <taxon>Vertebrata</taxon>
        <taxon>Euteleostomi</taxon>
        <taxon>Actinopterygii</taxon>
        <taxon>Neopterygii</taxon>
        <taxon>Teleostei</taxon>
        <taxon>Protacanthopterygii</taxon>
        <taxon>Salmoniformes</taxon>
        <taxon>Salmonidae</taxon>
        <taxon>Salmoninae</taxon>
        <taxon>Salmo</taxon>
    </lineage>
</organism>
<name>A0A673ZFA3_SALTR</name>
<keyword evidence="10" id="KW-0325">Glycoprotein</keyword>
<comment type="similarity">
    <text evidence="12">Belongs to the G-protein coupled receptor 3 family. TAS1R subfamily.</text>
</comment>
<feature type="transmembrane region" description="Helical" evidence="13">
    <location>
        <begin position="779"/>
        <end position="801"/>
    </location>
</feature>
<feature type="transmembrane region" description="Helical" evidence="13">
    <location>
        <begin position="671"/>
        <end position="695"/>
    </location>
</feature>
<feature type="transmembrane region" description="Helical" evidence="13">
    <location>
        <begin position="893"/>
        <end position="915"/>
    </location>
</feature>
<evidence type="ECO:0000256" key="3">
    <source>
        <dbReference type="ARBA" id="ARBA00022692"/>
    </source>
</evidence>
<keyword evidence="8" id="KW-1015">Disulfide bond</keyword>
<dbReference type="AlphaFoldDB" id="A0A673ZFA3"/>
<feature type="transmembrane region" description="Helical" evidence="13">
    <location>
        <begin position="821"/>
        <end position="848"/>
    </location>
</feature>
<dbReference type="InterPro" id="IPR017979">
    <property type="entry name" value="GPCR_3_CS"/>
</dbReference>
<evidence type="ECO:0000256" key="2">
    <source>
        <dbReference type="ARBA" id="ARBA00022475"/>
    </source>
</evidence>
<dbReference type="InterPro" id="IPR000068">
    <property type="entry name" value="GPCR_3_Ca_sens_rcpt-rel"/>
</dbReference>
<dbReference type="Pfam" id="PF00003">
    <property type="entry name" value="7tm_3"/>
    <property type="match status" value="1"/>
</dbReference>
<dbReference type="Gene3D" id="2.60.40.4100">
    <property type="entry name" value="Zona pellucida, ZP-C domain"/>
    <property type="match status" value="1"/>
</dbReference>
<dbReference type="GeneTree" id="ENSGT00940000156136"/>
<dbReference type="GO" id="GO:0004930">
    <property type="term" value="F:G protein-coupled receptor activity"/>
    <property type="evidence" value="ECO:0007669"/>
    <property type="project" value="UniProtKB-KW"/>
</dbReference>
<dbReference type="PANTHER" id="PTHR24061">
    <property type="entry name" value="CALCIUM-SENSING RECEPTOR-RELATED"/>
    <property type="match status" value="1"/>
</dbReference>
<evidence type="ECO:0000256" key="5">
    <source>
        <dbReference type="ARBA" id="ARBA00022989"/>
    </source>
</evidence>
<dbReference type="PRINTS" id="PR00248">
    <property type="entry name" value="GPCRMGR"/>
</dbReference>
<dbReference type="InterPro" id="IPR017978">
    <property type="entry name" value="GPCR_3_C"/>
</dbReference>
<dbReference type="GO" id="GO:0050909">
    <property type="term" value="P:sensory perception of taste"/>
    <property type="evidence" value="ECO:0007669"/>
    <property type="project" value="UniProtKB-ARBA"/>
</dbReference>
<protein>
    <submittedName>
        <fullName evidence="16">Taste receptor type 1 member 1-like</fullName>
    </submittedName>
</protein>
<dbReference type="PROSITE" id="PS00980">
    <property type="entry name" value="G_PROTEIN_RECEP_F3_2"/>
    <property type="match status" value="1"/>
</dbReference>
<keyword evidence="17" id="KW-1185">Reference proteome</keyword>
<dbReference type="Pfam" id="PF01094">
    <property type="entry name" value="ANF_receptor"/>
    <property type="match status" value="1"/>
</dbReference>
<sequence>MANTSLGSLHAMSDGNSCHQKRATCLGSQCTSKPTLFLSPKMSVFVDSCFVTTSKDPNATPRLEVIHNFGCMVDSKRKGSQSQFFSSESNVLRFTVDAFLFPQITAKRLYLHCTMTVMKSTSKQSAKSCTYNRAVGSLDGDYILGGLFQLHEKYGVTGTVTDTENRKPEVLQCHRFTFSSASYQQIQVMRFAIEEINNSTLLLPGVSLGYEIFDYCSDLLSYGAALDFLTQKGRGAIPVWNGTNYRPKVISVTGPFGSSQTISVAPLYMSEMIPMVTHGASSVQLSSKNRFPSFFRTIPSDKYQVAAIVRILRQFNWNWVAFIGGDNDYSRDALTVFQDEIRPANICLAYQDTIPQNQSLIGCLFNNIAMFNIQVIVVFANVEFVIPFIQKAIDLRVKEKIWIASETWSMNQELIKKSQIERIGTVLGITVQRHKDLRGFDEFINNTVKSRHENACTDMDLKERCGQICSDCNSTSAQTIIGEDPTYSFVIYSAVYAVAHALHNALRCGTWNCANSEIIAYPYMVTEALKQVKFKLDNQSIEFDENGDPPAHYDIVHWDCKNKTCSNVDIGSYLTNPTPSFHINETLIHWFAGTKAPVLQCSSECKSGSRRVQTGFHTCCFECEICSDGKYINHTADPYSCIACQKDEWARNGSTSCTKRSIEYLHSDAPLAIFLMFQAISIILISMAILVLFLCKNDTPVVKSAGGRLCFFMLCCLSMSSSSIFLYIGKPTEAICTLRNSVFIVFYVACLSCLAVRSFQIVCIFKLPKAYDFWVKHGGQWITITTTTVIMLFLCILWIAIEGPRPNQLTLYSEVILDCTYGVIPIFYVIVLFAALLGIACFSFAYMGTDLPKNYNEGKSITFSLLIFFISWVISLTVHLSTKGKHTLSVNPFSVLCSLYGILFGYFFPKCYIIIITPERNTAAYFQTAIQSYTLQPR</sequence>
<reference evidence="16" key="2">
    <citation type="submission" date="2025-09" db="UniProtKB">
        <authorList>
            <consortium name="Ensembl"/>
        </authorList>
    </citation>
    <scope>IDENTIFICATION</scope>
</reference>
<feature type="domain" description="G-protein coupled receptors family 3 profile" evidence="14">
    <location>
        <begin position="671"/>
        <end position="930"/>
    </location>
</feature>
<evidence type="ECO:0000256" key="4">
    <source>
        <dbReference type="ARBA" id="ARBA00022729"/>
    </source>
</evidence>
<dbReference type="InterPro" id="IPR038550">
    <property type="entry name" value="GPCR_3_9-Cys_sf"/>
</dbReference>
<keyword evidence="9" id="KW-0675">Receptor</keyword>
<dbReference type="InterPro" id="IPR000337">
    <property type="entry name" value="GPCR_3"/>
</dbReference>
<dbReference type="FunFam" id="2.60.40.4100:FF:000002">
    <property type="entry name" value="Zona pellucida sperm-binding protein 3"/>
    <property type="match status" value="1"/>
</dbReference>
<dbReference type="Ensembl" id="ENSSTUT00000047951.1">
    <property type="protein sequence ID" value="ENSSTUP00000045954.1"/>
    <property type="gene ID" value="ENSSTUG00000019348.1"/>
</dbReference>